<feature type="domain" description="HTH marR-type" evidence="5">
    <location>
        <begin position="22"/>
        <end position="80"/>
    </location>
</feature>
<evidence type="ECO:0000256" key="3">
    <source>
        <dbReference type="ARBA" id="ARBA00023163"/>
    </source>
</evidence>
<evidence type="ECO:0000313" key="7">
    <source>
        <dbReference type="Proteomes" id="UP001589773"/>
    </source>
</evidence>
<dbReference type="InterPro" id="IPR011991">
    <property type="entry name" value="ArsR-like_HTH"/>
</dbReference>
<dbReference type="SUPFAM" id="SSF46785">
    <property type="entry name" value="Winged helix' DNA-binding domain"/>
    <property type="match status" value="1"/>
</dbReference>
<dbReference type="EMBL" id="JBHLWP010000001">
    <property type="protein sequence ID" value="MFC0250297.1"/>
    <property type="molecule type" value="Genomic_DNA"/>
</dbReference>
<protein>
    <recommendedName>
        <fullName evidence="4">HTH-type transcriptional regulator</fullName>
    </recommendedName>
</protein>
<dbReference type="InterPro" id="IPR036388">
    <property type="entry name" value="WH-like_DNA-bd_sf"/>
</dbReference>
<dbReference type="InterPro" id="IPR052362">
    <property type="entry name" value="HTH-GbsR_regulator"/>
</dbReference>
<keyword evidence="7" id="KW-1185">Reference proteome</keyword>
<evidence type="ECO:0000256" key="2">
    <source>
        <dbReference type="ARBA" id="ARBA00023125"/>
    </source>
</evidence>
<accession>A0ABV6F9T6</accession>
<dbReference type="InterPro" id="IPR036390">
    <property type="entry name" value="WH_DNA-bd_sf"/>
</dbReference>
<evidence type="ECO:0000256" key="4">
    <source>
        <dbReference type="PIRNR" id="PIRNR006707"/>
    </source>
</evidence>
<gene>
    <name evidence="6" type="ORF">ACFFJK_00145</name>
</gene>
<evidence type="ECO:0000313" key="6">
    <source>
        <dbReference type="EMBL" id="MFC0250297.1"/>
    </source>
</evidence>
<dbReference type="Pfam" id="PF12802">
    <property type="entry name" value="MarR_2"/>
    <property type="match status" value="1"/>
</dbReference>
<dbReference type="Proteomes" id="UP001589773">
    <property type="component" value="Unassembled WGS sequence"/>
</dbReference>
<dbReference type="Gene3D" id="1.10.10.10">
    <property type="entry name" value="Winged helix-like DNA-binding domain superfamily/Winged helix DNA-binding domain"/>
    <property type="match status" value="1"/>
</dbReference>
<dbReference type="RefSeq" id="WP_379677053.1">
    <property type="nucleotide sequence ID" value="NZ_JBHLWP010000001.1"/>
</dbReference>
<dbReference type="PANTHER" id="PTHR38465">
    <property type="entry name" value="HTH-TYPE TRANSCRIPTIONAL REGULATOR MJ1563-RELATED"/>
    <property type="match status" value="1"/>
</dbReference>
<proteinExistence type="inferred from homology"/>
<sequence>MSLSPTAQKFVLHWGEMGTRWGVNRTVAQIHALLYLSERPLTAEDIVETLGVARSNVSNSLKELQSWKLVRVSHVLGDRRDHFQALQDVWEIFRVILEERKRREIDPTLTVLRECAIEGEDDKELDAATLARMQTVLEFLEMLSASFQDFQHLPPQTLQRMLRMGGQVARFLPAGKEKP</sequence>
<evidence type="ECO:0000259" key="5">
    <source>
        <dbReference type="Pfam" id="PF12802"/>
    </source>
</evidence>
<keyword evidence="3 4" id="KW-0804">Transcription</keyword>
<comment type="similarity">
    <text evidence="4">Belongs to the GbsR family.</text>
</comment>
<dbReference type="PANTHER" id="PTHR38465:SF1">
    <property type="entry name" value="HTH-TYPE TRANSCRIPTIONAL REGULATOR MJ1563-RELATED"/>
    <property type="match status" value="1"/>
</dbReference>
<dbReference type="InterPro" id="IPR000835">
    <property type="entry name" value="HTH_MarR-typ"/>
</dbReference>
<comment type="caution">
    <text evidence="6">The sequence shown here is derived from an EMBL/GenBank/DDBJ whole genome shotgun (WGS) entry which is preliminary data.</text>
</comment>
<dbReference type="InterPro" id="IPR026282">
    <property type="entry name" value="MJ1563"/>
</dbReference>
<evidence type="ECO:0000256" key="1">
    <source>
        <dbReference type="ARBA" id="ARBA00023015"/>
    </source>
</evidence>
<reference evidence="6 7" key="1">
    <citation type="submission" date="2024-09" db="EMBL/GenBank/DDBJ databases">
        <authorList>
            <person name="Sun Q."/>
            <person name="Mori K."/>
        </authorList>
    </citation>
    <scope>NUCLEOTIDE SEQUENCE [LARGE SCALE GENOMIC DNA]</scope>
    <source>
        <strain evidence="6 7">CCM 7792</strain>
    </source>
</reference>
<name>A0ABV6F9T6_9BURK</name>
<dbReference type="PIRSF" id="PIRSF006707">
    <property type="entry name" value="MJ1563"/>
    <property type="match status" value="1"/>
</dbReference>
<keyword evidence="2 4" id="KW-0238">DNA-binding</keyword>
<organism evidence="6 7">
    <name type="scientific">Massilia consociata</name>
    <dbReference type="NCBI Taxonomy" id="760117"/>
    <lineage>
        <taxon>Bacteria</taxon>
        <taxon>Pseudomonadati</taxon>
        <taxon>Pseudomonadota</taxon>
        <taxon>Betaproteobacteria</taxon>
        <taxon>Burkholderiales</taxon>
        <taxon>Oxalobacteraceae</taxon>
        <taxon>Telluria group</taxon>
        <taxon>Massilia</taxon>
    </lineage>
</organism>
<dbReference type="CDD" id="cd00090">
    <property type="entry name" value="HTH_ARSR"/>
    <property type="match status" value="1"/>
</dbReference>
<keyword evidence="1 4" id="KW-0805">Transcription regulation</keyword>